<dbReference type="GO" id="GO:0015190">
    <property type="term" value="F:L-leucine transmembrane transporter activity"/>
    <property type="evidence" value="ECO:0007669"/>
    <property type="project" value="TreeGrafter"/>
</dbReference>
<dbReference type="PANTHER" id="PTHR11795:SF371">
    <property type="entry name" value="HIGH-AFFINITY BRANCHED-CHAIN AMINO ACID TRANSPORT SYSTEM PERMEASE PROTEIN LIVH"/>
    <property type="match status" value="1"/>
</dbReference>
<evidence type="ECO:0000256" key="4">
    <source>
        <dbReference type="ARBA" id="ARBA00022519"/>
    </source>
</evidence>
<feature type="transmembrane region" description="Helical" evidence="10">
    <location>
        <begin position="234"/>
        <end position="257"/>
    </location>
</feature>
<dbReference type="Proteomes" id="UP000012040">
    <property type="component" value="Chromosome"/>
</dbReference>
<dbReference type="GO" id="GO:0015188">
    <property type="term" value="F:L-isoleucine transmembrane transporter activity"/>
    <property type="evidence" value="ECO:0007669"/>
    <property type="project" value="TreeGrafter"/>
</dbReference>
<gene>
    <name evidence="11" type="ORF">A11Q_2125</name>
</gene>
<evidence type="ECO:0000256" key="2">
    <source>
        <dbReference type="ARBA" id="ARBA00022448"/>
    </source>
</evidence>
<dbReference type="HOGENOM" id="CLU_039929_3_0_7"/>
<dbReference type="PATRIC" id="fig|1184267.3.peg.2150"/>
<dbReference type="AlphaFoldDB" id="M4VE72"/>
<evidence type="ECO:0000256" key="1">
    <source>
        <dbReference type="ARBA" id="ARBA00004651"/>
    </source>
</evidence>
<dbReference type="EMBL" id="CP003537">
    <property type="protein sequence ID" value="AGH96341.1"/>
    <property type="molecule type" value="Genomic_DNA"/>
</dbReference>
<dbReference type="GO" id="GO:0005886">
    <property type="term" value="C:plasma membrane"/>
    <property type="evidence" value="ECO:0007669"/>
    <property type="project" value="UniProtKB-SubCell"/>
</dbReference>
<evidence type="ECO:0000256" key="8">
    <source>
        <dbReference type="ARBA" id="ARBA00023136"/>
    </source>
</evidence>
<dbReference type="RefSeq" id="WP_015470831.1">
    <property type="nucleotide sequence ID" value="NC_020813.1"/>
</dbReference>
<keyword evidence="5 10" id="KW-0812">Transmembrane</keyword>
<dbReference type="Pfam" id="PF02653">
    <property type="entry name" value="BPD_transp_2"/>
    <property type="match status" value="1"/>
</dbReference>
<dbReference type="GO" id="GO:0005304">
    <property type="term" value="F:L-valine transmembrane transporter activity"/>
    <property type="evidence" value="ECO:0007669"/>
    <property type="project" value="TreeGrafter"/>
</dbReference>
<keyword evidence="6" id="KW-0029">Amino-acid transport</keyword>
<dbReference type="CDD" id="cd06582">
    <property type="entry name" value="TM_PBP1_LivH_like"/>
    <property type="match status" value="1"/>
</dbReference>
<dbReference type="eggNOG" id="COG0559">
    <property type="taxonomic scope" value="Bacteria"/>
</dbReference>
<dbReference type="InterPro" id="IPR052157">
    <property type="entry name" value="BCAA_transport_permease"/>
</dbReference>
<evidence type="ECO:0000256" key="7">
    <source>
        <dbReference type="ARBA" id="ARBA00022989"/>
    </source>
</evidence>
<feature type="transmembrane region" description="Helical" evidence="10">
    <location>
        <begin position="195"/>
        <end position="214"/>
    </location>
</feature>
<dbReference type="STRING" id="1184267.A11Q_2125"/>
<feature type="transmembrane region" description="Helical" evidence="10">
    <location>
        <begin position="12"/>
        <end position="35"/>
    </location>
</feature>
<evidence type="ECO:0000256" key="6">
    <source>
        <dbReference type="ARBA" id="ARBA00022970"/>
    </source>
</evidence>
<dbReference type="GO" id="GO:0015192">
    <property type="term" value="F:L-phenylalanine transmembrane transporter activity"/>
    <property type="evidence" value="ECO:0007669"/>
    <property type="project" value="TreeGrafter"/>
</dbReference>
<dbReference type="GO" id="GO:0042941">
    <property type="term" value="P:D-alanine transmembrane transport"/>
    <property type="evidence" value="ECO:0007669"/>
    <property type="project" value="TreeGrafter"/>
</dbReference>
<dbReference type="OrthoDB" id="5290970at2"/>
<organism evidence="11 12">
    <name type="scientific">Pseudobdellovibrio exovorus JSS</name>
    <dbReference type="NCBI Taxonomy" id="1184267"/>
    <lineage>
        <taxon>Bacteria</taxon>
        <taxon>Pseudomonadati</taxon>
        <taxon>Bdellovibrionota</taxon>
        <taxon>Bdellovibrionia</taxon>
        <taxon>Bdellovibrionales</taxon>
        <taxon>Pseudobdellovibrionaceae</taxon>
        <taxon>Pseudobdellovibrio</taxon>
    </lineage>
</organism>
<keyword evidence="2" id="KW-0813">Transport</keyword>
<evidence type="ECO:0000256" key="9">
    <source>
        <dbReference type="ARBA" id="ARBA00037998"/>
    </source>
</evidence>
<keyword evidence="12" id="KW-1185">Reference proteome</keyword>
<keyword evidence="3" id="KW-1003">Cell membrane</keyword>
<comment type="similarity">
    <text evidence="9">Belongs to the binding-protein-dependent transport system permease family. LivHM subfamily.</text>
</comment>
<protein>
    <submittedName>
        <fullName evidence="11">Branched-chain amino acid ABC transporter, permease protein</fullName>
    </submittedName>
</protein>
<reference evidence="11 12" key="1">
    <citation type="journal article" date="2013" name="ISME J.">
        <title>By their genes ye shall know them: genomic signatures of predatory bacteria.</title>
        <authorList>
            <person name="Pasternak Z."/>
            <person name="Pietrokovski S."/>
            <person name="Rotem O."/>
            <person name="Gophna U."/>
            <person name="Lurie-Weinberger M.N."/>
            <person name="Jurkevitch E."/>
        </authorList>
    </citation>
    <scope>NUCLEOTIDE SEQUENCE [LARGE SCALE GENOMIC DNA]</scope>
    <source>
        <strain evidence="11 12">JSS</strain>
    </source>
</reference>
<evidence type="ECO:0000256" key="3">
    <source>
        <dbReference type="ARBA" id="ARBA00022475"/>
    </source>
</evidence>
<feature type="transmembrane region" description="Helical" evidence="10">
    <location>
        <begin position="65"/>
        <end position="89"/>
    </location>
</feature>
<evidence type="ECO:0000256" key="5">
    <source>
        <dbReference type="ARBA" id="ARBA00022692"/>
    </source>
</evidence>
<comment type="subcellular location">
    <subcellularLocation>
        <location evidence="1">Cell membrane</location>
        <topology evidence="1">Multi-pass membrane protein</topology>
    </subcellularLocation>
</comment>
<feature type="transmembrane region" description="Helical" evidence="10">
    <location>
        <begin position="101"/>
        <end position="122"/>
    </location>
</feature>
<feature type="transmembrane region" description="Helical" evidence="10">
    <location>
        <begin position="269"/>
        <end position="285"/>
    </location>
</feature>
<keyword evidence="4" id="KW-0997">Cell inner membrane</keyword>
<evidence type="ECO:0000313" key="11">
    <source>
        <dbReference type="EMBL" id="AGH96341.1"/>
    </source>
</evidence>
<dbReference type="PANTHER" id="PTHR11795">
    <property type="entry name" value="BRANCHED-CHAIN AMINO ACID TRANSPORT SYSTEM PERMEASE PROTEIN LIVH"/>
    <property type="match status" value="1"/>
</dbReference>
<evidence type="ECO:0000256" key="10">
    <source>
        <dbReference type="SAM" id="Phobius"/>
    </source>
</evidence>
<keyword evidence="7 10" id="KW-1133">Transmembrane helix</keyword>
<dbReference type="KEGG" id="bex:A11Q_2125"/>
<name>M4VE72_9BACT</name>
<accession>M4VE72</accession>
<sequence length="299" mass="32362">MQEFLQHTLNGLSFGSIYALVALGYTMVYGILTMINFAHSEIYMMGAFATYYLARFLHIDTPSPLNFTIGLLGGMICAALIGFCVEKLAYKPLRNSAKMNVLITAIGVSILFQFGGQIIFGSAPKPFPNLIEDKTLFTVADISIRLIDILIYFVSFVSLGVLSYIIYRTQTGRAMRAVSTRPDMTPLMGINNNKIISTTFIIGSALAGIAAVLVSIKYPKIDPMMGVKIGMSSFVAAVFGGIGSLHGAVIGGFLLGLGEYYLVGYGASTYKEALSFSILIVILLYKPNGLFGTARKEKI</sequence>
<proteinExistence type="inferred from homology"/>
<feature type="transmembrane region" description="Helical" evidence="10">
    <location>
        <begin position="142"/>
        <end position="167"/>
    </location>
</feature>
<evidence type="ECO:0000313" key="12">
    <source>
        <dbReference type="Proteomes" id="UP000012040"/>
    </source>
</evidence>
<dbReference type="GO" id="GO:1903806">
    <property type="term" value="P:L-isoleucine import across plasma membrane"/>
    <property type="evidence" value="ECO:0007669"/>
    <property type="project" value="TreeGrafter"/>
</dbReference>
<dbReference type="InterPro" id="IPR001851">
    <property type="entry name" value="ABC_transp_permease"/>
</dbReference>
<keyword evidence="8 10" id="KW-0472">Membrane</keyword>
<dbReference type="GO" id="GO:0015808">
    <property type="term" value="P:L-alanine transport"/>
    <property type="evidence" value="ECO:0007669"/>
    <property type="project" value="TreeGrafter"/>
</dbReference>